<protein>
    <submittedName>
        <fullName evidence="1">Uncharacterized protein</fullName>
    </submittedName>
</protein>
<geneLocation type="plasmid" evidence="1">
    <name>pSa1423-160k</name>
</geneLocation>
<accession>A0A482ETI5</accession>
<dbReference type="EMBL" id="MK356558">
    <property type="protein sequence ID" value="QBM91538.1"/>
    <property type="molecule type" value="Genomic_DNA"/>
</dbReference>
<proteinExistence type="predicted"/>
<dbReference type="RefSeq" id="WP_263641594.1">
    <property type="nucleotide sequence ID" value="NZ_MK356558.1"/>
</dbReference>
<keyword evidence="1" id="KW-0614">Plasmid</keyword>
<dbReference type="AlphaFoldDB" id="A0A482ETI5"/>
<reference evidence="1" key="1">
    <citation type="submission" date="2019-01" db="EMBL/GenBank/DDBJ databases">
        <title>Salmonella strain 1423 plasmid sequences.</title>
        <authorList>
            <person name="Chen K."/>
            <person name="Chen S."/>
        </authorList>
    </citation>
    <scope>NUCLEOTIDE SEQUENCE</scope>
    <source>
        <strain evidence="1">Sa1423</strain>
        <plasmid evidence="1">pSa1423-160k</plasmid>
    </source>
</reference>
<evidence type="ECO:0000313" key="1">
    <source>
        <dbReference type="EMBL" id="QBM91538.1"/>
    </source>
</evidence>
<organism evidence="1">
    <name type="scientific">Salmonella sp</name>
    <dbReference type="NCBI Taxonomy" id="599"/>
    <lineage>
        <taxon>Bacteria</taxon>
        <taxon>Pseudomonadati</taxon>
        <taxon>Pseudomonadota</taxon>
        <taxon>Gammaproteobacteria</taxon>
        <taxon>Enterobacterales</taxon>
        <taxon>Enterobacteriaceae</taxon>
        <taxon>Salmonella</taxon>
    </lineage>
</organism>
<gene>
    <name evidence="1" type="ORF">NNIBIDOC_00212</name>
</gene>
<name>A0A482ETI5_SALSP</name>
<sequence length="43" mass="4898">MKADIESYLNEADKLAEERSIMIDQVEVAQRGLTEKRAALTEM</sequence>